<keyword evidence="2" id="KW-1185">Reference proteome</keyword>
<reference evidence="1" key="1">
    <citation type="submission" date="2021-02" db="EMBL/GenBank/DDBJ databases">
        <title>First Annotated Genome of the Yellow-green Alga Tribonema minus.</title>
        <authorList>
            <person name="Mahan K.M."/>
        </authorList>
    </citation>
    <scope>NUCLEOTIDE SEQUENCE</scope>
    <source>
        <strain evidence="1">UTEX B ZZ1240</strain>
    </source>
</reference>
<gene>
    <name evidence="1" type="ORF">JKP88DRAFT_330470</name>
</gene>
<protein>
    <submittedName>
        <fullName evidence="1">Uncharacterized protein</fullName>
    </submittedName>
</protein>
<dbReference type="AlphaFoldDB" id="A0A835YNM0"/>
<sequence length="346" mass="36456">MLRTLPQPLAARNGASAPLAAASPRIAERRSALTLRRRVLRCARRRRHWPLTTAPALRCGGAMDTVLWLDWDAPLRLTTGKPVPTGACVTYRVYMRGGWRNWCKGDAVRVLKREGVHGGVRAPLLQRGVSQGSVLSGDDSADENAFVADDDSLGGGGSTIAGSGGGGGSTVCGSGTSAVTAAGMAARDGGSAEAARILRVRKGGRYDVHYDAGGTEAAVARRRLLCAAAEPWSVIYVGEQRAYCVECIVPQAVLERYAKAARRRGGSSGGSGELRVAAEFALQVRGCELPQERWSLHGAAVTFITGGCGGSAQRQQLSKVRQRLSEAQEIDEAFAKCAPRLGALGF</sequence>
<name>A0A835YNM0_9STRA</name>
<comment type="caution">
    <text evidence="1">The sequence shown here is derived from an EMBL/GenBank/DDBJ whole genome shotgun (WGS) entry which is preliminary data.</text>
</comment>
<dbReference type="EMBL" id="JAFCMP010000517">
    <property type="protein sequence ID" value="KAG5178176.1"/>
    <property type="molecule type" value="Genomic_DNA"/>
</dbReference>
<proteinExistence type="predicted"/>
<dbReference type="Proteomes" id="UP000664859">
    <property type="component" value="Unassembled WGS sequence"/>
</dbReference>
<evidence type="ECO:0000313" key="1">
    <source>
        <dbReference type="EMBL" id="KAG5178176.1"/>
    </source>
</evidence>
<accession>A0A835YNM0</accession>
<evidence type="ECO:0000313" key="2">
    <source>
        <dbReference type="Proteomes" id="UP000664859"/>
    </source>
</evidence>
<organism evidence="1 2">
    <name type="scientific">Tribonema minus</name>
    <dbReference type="NCBI Taxonomy" id="303371"/>
    <lineage>
        <taxon>Eukaryota</taxon>
        <taxon>Sar</taxon>
        <taxon>Stramenopiles</taxon>
        <taxon>Ochrophyta</taxon>
        <taxon>PX clade</taxon>
        <taxon>Xanthophyceae</taxon>
        <taxon>Tribonematales</taxon>
        <taxon>Tribonemataceae</taxon>
        <taxon>Tribonema</taxon>
    </lineage>
</organism>